<feature type="compositionally biased region" description="Basic and acidic residues" evidence="5">
    <location>
        <begin position="433"/>
        <end position="442"/>
    </location>
</feature>
<gene>
    <name evidence="6" type="ORF">GL50803_0090575</name>
</gene>
<dbReference type="GO" id="GO:0004672">
    <property type="term" value="F:protein kinase activity"/>
    <property type="evidence" value="ECO:0000318"/>
    <property type="project" value="GO_Central"/>
</dbReference>
<dbReference type="STRING" id="184922.A8BLN2"/>
<dbReference type="InterPro" id="IPR017441">
    <property type="entry name" value="Protein_kinase_ATP_BS"/>
</dbReference>
<feature type="region of interest" description="Disordered" evidence="5">
    <location>
        <begin position="407"/>
        <end position="442"/>
    </location>
</feature>
<dbReference type="PROSITE" id="PS51489">
    <property type="entry name" value="BUB1_N"/>
    <property type="match status" value="1"/>
</dbReference>
<evidence type="ECO:0000256" key="4">
    <source>
        <dbReference type="ARBA" id="ARBA00023328"/>
    </source>
</evidence>
<comment type="caution">
    <text evidence="6">The sequence shown here is derived from an EMBL/GenBank/DDBJ whole genome shotgun (WGS) entry which is preliminary data.</text>
</comment>
<dbReference type="GO" id="GO:0007094">
    <property type="term" value="P:mitotic spindle assembly checkpoint signaling"/>
    <property type="evidence" value="ECO:0000318"/>
    <property type="project" value="GO_Central"/>
</dbReference>
<keyword evidence="3" id="KW-0995">Kinetochore</keyword>
<accession>A8BLN2</accession>
<sequence>METALGCESAPSSGEPELKRGLADGKITMLREGVARIMRLQSGQTLDNPQKVEASMQERISLFFEIQKLFQLRPTRPLQLLLQDLCRLTISYAQKHPELLNDRRVVVLALAYQCLFSNQDGIIAYYDAHNIGRKAPELYCQAGVYYEFQVRDKSRAMHYYILGYNNCTSARAKKAFQASIRRLKAITSTSNGSRFFVWTAETSPQNLSITNIPAELYVDHESYSSPSEPSGQGSSHPKIHCKTLPIFILTYSETANSFISPEEQHLLDLHMCFIGRLIARKQLENLNPYSQLANDPHIISRMVYTLSPRCQILLYTSRQGPTQNDLVISNIIEPYHIPRAFYFALVDMAPSLQRNRIVLTFVEEVDVFPTNPESGTTLMICPYRVSRIMDATCPVVYPKLDPCWDENGHEEDTDQNTKGDSTTGGSTETTFEDLQRNLTREEESSCSRPDCKILLTLTELLGAGAFGKVFAADALHSARPGHLVKVAVKFFTRKKDSISVEIGEHAVCAISTSFLREIYSLSALTLRLADSLSDCLYTRFIASIVNNQGLGAFVMEYIPGVTLFELCKQCYDRVERGLTCLPENVILWISYLMIKTVKTFHEANIVHTDIKVDNWLITISTDPTLLSFLKGKEEKGKTNVDQRVAACPTVKHETQSCSSKTEKHVTPKLEADFGFADESGFLVPVACDFGKAIDASLFTLNDVPVQFHYTSMSVVTPCPIVEKHWLYEPDYSGIASCIWYMIIGTSVKASDLSVHRVDGERTVEVSLPSKRYWRHVDLFTSLLSQLFSFSTDTCGSYSMQRQRLSDFTDRLLGLIEDSISFPEVVQFTGTQAKCTGLGLAQWKRGYS</sequence>
<evidence type="ECO:0000256" key="2">
    <source>
        <dbReference type="ARBA" id="ARBA00022454"/>
    </source>
</evidence>
<dbReference type="InterPro" id="IPR015661">
    <property type="entry name" value="Bub1/Mad3"/>
</dbReference>
<dbReference type="OMA" id="ASCIWYM"/>
<dbReference type="PROSITE" id="PS00107">
    <property type="entry name" value="PROTEIN_KINASE_ATP"/>
    <property type="match status" value="1"/>
</dbReference>
<dbReference type="HOGENOM" id="CLU_336648_0_0_1"/>
<dbReference type="InterPro" id="IPR013212">
    <property type="entry name" value="Mad3/Bub1_I"/>
</dbReference>
<dbReference type="GO" id="GO:0032991">
    <property type="term" value="C:protein-containing complex"/>
    <property type="evidence" value="ECO:0007669"/>
    <property type="project" value="UniProtKB-ARBA"/>
</dbReference>
<keyword evidence="4" id="KW-0137">Centromere</keyword>
<dbReference type="KEGG" id="gla:GL50803_0090575"/>
<keyword evidence="2" id="KW-0158">Chromosome</keyword>
<evidence type="ECO:0000256" key="1">
    <source>
        <dbReference type="ARBA" id="ARBA00004629"/>
    </source>
</evidence>
<feature type="compositionally biased region" description="Low complexity" evidence="5">
    <location>
        <begin position="418"/>
        <end position="429"/>
    </location>
</feature>
<dbReference type="SUPFAM" id="SSF56112">
    <property type="entry name" value="Protein kinase-like (PK-like)"/>
    <property type="match status" value="1"/>
</dbReference>
<proteinExistence type="predicted"/>
<reference evidence="6 7" key="1">
    <citation type="journal article" date="2007" name="Science">
        <title>Genomic minimalism in the early diverging intestinal parasite Giardia lamblia.</title>
        <authorList>
            <person name="Morrison H.G."/>
            <person name="McArthur A.G."/>
            <person name="Gillin F.D."/>
            <person name="Aley S.B."/>
            <person name="Adam R.D."/>
            <person name="Olsen G.J."/>
            <person name="Best A.A."/>
            <person name="Cande W.Z."/>
            <person name="Chen F."/>
            <person name="Cipriano M.J."/>
            <person name="Davids B.J."/>
            <person name="Dawson S.C."/>
            <person name="Elmendorf H.G."/>
            <person name="Hehl A.B."/>
            <person name="Holder M.E."/>
            <person name="Huse S.M."/>
            <person name="Kim U.U."/>
            <person name="Lasek-Nesselquist E."/>
            <person name="Manning G."/>
            <person name="Nigam A."/>
            <person name="Nixon J.E."/>
            <person name="Palm D."/>
            <person name="Passamaneck N.E."/>
            <person name="Prabhu A."/>
            <person name="Reich C.I."/>
            <person name="Reiner D.S."/>
            <person name="Samuelson J."/>
            <person name="Svard S.G."/>
            <person name="Sogin M.L."/>
        </authorList>
    </citation>
    <scope>NUCLEOTIDE SEQUENCE [LARGE SCALE GENOMIC DNA]</scope>
    <source>
        <strain evidence="6 7">WB C6</strain>
    </source>
</reference>
<dbReference type="VEuPathDB" id="GiardiaDB:GL50803_90575"/>
<name>A8BLN2_GIAIC</name>
<dbReference type="SMART" id="SM00220">
    <property type="entry name" value="S_TKc"/>
    <property type="match status" value="1"/>
</dbReference>
<keyword evidence="6" id="KW-0808">Transferase</keyword>
<dbReference type="InterPro" id="IPR011009">
    <property type="entry name" value="Kinase-like_dom_sf"/>
</dbReference>
<keyword evidence="6" id="KW-0418">Kinase</keyword>
<evidence type="ECO:0000313" key="7">
    <source>
        <dbReference type="Proteomes" id="UP000001548"/>
    </source>
</evidence>
<organism evidence="6 7">
    <name type="scientific">Giardia intestinalis (strain ATCC 50803 / WB clone C6)</name>
    <name type="common">Giardia lamblia</name>
    <dbReference type="NCBI Taxonomy" id="184922"/>
    <lineage>
        <taxon>Eukaryota</taxon>
        <taxon>Metamonada</taxon>
        <taxon>Diplomonadida</taxon>
        <taxon>Hexamitidae</taxon>
        <taxon>Giardiinae</taxon>
        <taxon>Giardia</taxon>
    </lineage>
</organism>
<dbReference type="GO" id="GO:0005524">
    <property type="term" value="F:ATP binding"/>
    <property type="evidence" value="ECO:0007669"/>
    <property type="project" value="UniProtKB-UniRule"/>
</dbReference>
<dbReference type="RefSeq" id="XP_001706330.1">
    <property type="nucleotide sequence ID" value="XM_001706278.1"/>
</dbReference>
<dbReference type="PROSITE" id="PS50011">
    <property type="entry name" value="PROTEIN_KINASE_DOM"/>
    <property type="match status" value="1"/>
</dbReference>
<dbReference type="EMBL" id="AACB03000003">
    <property type="protein sequence ID" value="KAE8302795.1"/>
    <property type="molecule type" value="Genomic_DNA"/>
</dbReference>
<evidence type="ECO:0000313" key="6">
    <source>
        <dbReference type="EMBL" id="KAE8302795.1"/>
    </source>
</evidence>
<dbReference type="PANTHER" id="PTHR14030:SF4">
    <property type="entry name" value="BUB1 KINASE, ISOFORM A-RELATED"/>
    <property type="match status" value="1"/>
</dbReference>
<evidence type="ECO:0000256" key="3">
    <source>
        <dbReference type="ARBA" id="ARBA00022838"/>
    </source>
</evidence>
<comment type="subcellular location">
    <subcellularLocation>
        <location evidence="1">Chromosome</location>
        <location evidence="1">Centromere</location>
        <location evidence="1">Kinetochore</location>
    </subcellularLocation>
</comment>
<evidence type="ECO:0000256" key="5">
    <source>
        <dbReference type="SAM" id="MobiDB-lite"/>
    </source>
</evidence>
<keyword evidence="7" id="KW-1185">Reference proteome</keyword>
<dbReference type="GO" id="GO:0051754">
    <property type="term" value="P:meiotic sister chromatid cohesion, centromeric"/>
    <property type="evidence" value="ECO:0000318"/>
    <property type="project" value="GO_Central"/>
</dbReference>
<dbReference type="GO" id="GO:0000776">
    <property type="term" value="C:kinetochore"/>
    <property type="evidence" value="ECO:0000318"/>
    <property type="project" value="GO_Central"/>
</dbReference>
<dbReference type="PANTHER" id="PTHR14030">
    <property type="entry name" value="MITOTIC CHECKPOINT SERINE/THREONINE-PROTEIN KINASE BUB1"/>
    <property type="match status" value="1"/>
</dbReference>
<dbReference type="Gene3D" id="1.10.510.10">
    <property type="entry name" value="Transferase(Phosphotransferase) domain 1"/>
    <property type="match status" value="1"/>
</dbReference>
<dbReference type="AlphaFoldDB" id="A8BLN2"/>
<dbReference type="GeneID" id="5699218"/>
<dbReference type="Pfam" id="PF00069">
    <property type="entry name" value="Pkinase"/>
    <property type="match status" value="1"/>
</dbReference>
<dbReference type="Proteomes" id="UP000001548">
    <property type="component" value="Unassembled WGS sequence"/>
</dbReference>
<protein>
    <submittedName>
        <fullName evidence="6">Kinase</fullName>
    </submittedName>
</protein>
<dbReference type="InterPro" id="IPR000719">
    <property type="entry name" value="Prot_kinase_dom"/>
</dbReference>